<comment type="caution">
    <text evidence="1">The sequence shown here is derived from an EMBL/GenBank/DDBJ whole genome shotgun (WGS) entry which is preliminary data.</text>
</comment>
<dbReference type="Proteomes" id="UP001500831">
    <property type="component" value="Unassembled WGS sequence"/>
</dbReference>
<dbReference type="SUPFAM" id="SSF75620">
    <property type="entry name" value="Release factor"/>
    <property type="match status" value="1"/>
</dbReference>
<name>A0ABN3VZI2_9ACTN</name>
<evidence type="ECO:0000313" key="2">
    <source>
        <dbReference type="Proteomes" id="UP001500831"/>
    </source>
</evidence>
<gene>
    <name evidence="1" type="ORF">GCM10010517_41240</name>
</gene>
<protein>
    <submittedName>
        <fullName evidence="1">Uncharacterized protein</fullName>
    </submittedName>
</protein>
<dbReference type="InterPro" id="IPR045853">
    <property type="entry name" value="Pep_chain_release_fac_I_sf"/>
</dbReference>
<reference evidence="1 2" key="1">
    <citation type="journal article" date="2019" name="Int. J. Syst. Evol. Microbiol.">
        <title>The Global Catalogue of Microorganisms (GCM) 10K type strain sequencing project: providing services to taxonomists for standard genome sequencing and annotation.</title>
        <authorList>
            <consortium name="The Broad Institute Genomics Platform"/>
            <consortium name="The Broad Institute Genome Sequencing Center for Infectious Disease"/>
            <person name="Wu L."/>
            <person name="Ma J."/>
        </authorList>
    </citation>
    <scope>NUCLEOTIDE SEQUENCE [LARGE SCALE GENOMIC DNA]</scope>
    <source>
        <strain evidence="1 2">JCM 6242</strain>
    </source>
</reference>
<keyword evidence="2" id="KW-1185">Reference proteome</keyword>
<organism evidence="1 2">
    <name type="scientific">Streptosporangium fragile</name>
    <dbReference type="NCBI Taxonomy" id="46186"/>
    <lineage>
        <taxon>Bacteria</taxon>
        <taxon>Bacillati</taxon>
        <taxon>Actinomycetota</taxon>
        <taxon>Actinomycetes</taxon>
        <taxon>Streptosporangiales</taxon>
        <taxon>Streptosporangiaceae</taxon>
        <taxon>Streptosporangium</taxon>
    </lineage>
</organism>
<proteinExistence type="predicted"/>
<evidence type="ECO:0000313" key="1">
    <source>
        <dbReference type="EMBL" id="GAA2879037.1"/>
    </source>
</evidence>
<sequence>MDNAGYEALMAEYAEIEERLYTRAVLRDYRLGHRLRRQLEAMEAVVVDGSPGGWDPYDPYDVMIRVEALRNASGEPPVWPDPWDIMRLCRHHADRFGWKTVPLNADSALTVLAVRAGESGPGPWSVFKRLSGVHEFLGAHGVPEGEAVRFEIRVWPDDHGPAELPGPPEDWREDVYHRQGPSCSGGPTAAVRITHIPSGRWVRGNDYSKEANVSVVHADARRLMRAWLLTDRIGPDEPAHRFVRPPAEPISRNIWRSWSPPDVEAMMTGGTSEEYRAAVSAISAGEPGSVARDLATGTGPDQAG</sequence>
<dbReference type="EMBL" id="BAAAVI010000028">
    <property type="protein sequence ID" value="GAA2879037.1"/>
    <property type="molecule type" value="Genomic_DNA"/>
</dbReference>
<dbReference type="RefSeq" id="WP_344973854.1">
    <property type="nucleotide sequence ID" value="NZ_BAAAVI010000028.1"/>
</dbReference>
<accession>A0ABN3VZI2</accession>